<dbReference type="GO" id="GO:0003677">
    <property type="term" value="F:DNA binding"/>
    <property type="evidence" value="ECO:0007669"/>
    <property type="project" value="UniProtKB-UniRule"/>
</dbReference>
<dbReference type="EMBL" id="JAOSIW010000001">
    <property type="protein sequence ID" value="MDO8054324.1"/>
    <property type="molecule type" value="Genomic_DNA"/>
</dbReference>
<keyword evidence="1" id="KW-0229">DNA integration</keyword>
<feature type="domain" description="Core-binding (CB)" evidence="6">
    <location>
        <begin position="7"/>
        <end position="91"/>
    </location>
</feature>
<evidence type="ECO:0000256" key="4">
    <source>
        <dbReference type="PROSITE-ProRule" id="PRU01248"/>
    </source>
</evidence>
<name>A0A9K3VQ78_9MOLU</name>
<accession>A0A9K3VQ78</accession>
<dbReference type="PANTHER" id="PTHR30349">
    <property type="entry name" value="PHAGE INTEGRASE-RELATED"/>
    <property type="match status" value="1"/>
</dbReference>
<keyword evidence="3" id="KW-0233">DNA recombination</keyword>
<dbReference type="Pfam" id="PF00589">
    <property type="entry name" value="Phage_integrase"/>
    <property type="match status" value="1"/>
</dbReference>
<dbReference type="InterPro" id="IPR002104">
    <property type="entry name" value="Integrase_catalytic"/>
</dbReference>
<dbReference type="SUPFAM" id="SSF56349">
    <property type="entry name" value="DNA breaking-rejoining enzymes"/>
    <property type="match status" value="1"/>
</dbReference>
<dbReference type="Proteomes" id="UP001170651">
    <property type="component" value="Unassembled WGS sequence"/>
</dbReference>
<evidence type="ECO:0000256" key="1">
    <source>
        <dbReference type="ARBA" id="ARBA00022908"/>
    </source>
</evidence>
<dbReference type="InterPro" id="IPR044068">
    <property type="entry name" value="CB"/>
</dbReference>
<dbReference type="InterPro" id="IPR050090">
    <property type="entry name" value="Tyrosine_recombinase_XerCD"/>
</dbReference>
<dbReference type="GO" id="GO:0015074">
    <property type="term" value="P:DNA integration"/>
    <property type="evidence" value="ECO:0007669"/>
    <property type="project" value="UniProtKB-KW"/>
</dbReference>
<organism evidence="7 8">
    <name type="scientific">Candidatus Phytoplasma australasiaticum subsp. australasiaticum</name>
    <dbReference type="NCBI Taxonomy" id="2832407"/>
    <lineage>
        <taxon>Bacteria</taxon>
        <taxon>Bacillati</taxon>
        <taxon>Mycoplasmatota</taxon>
        <taxon>Mollicutes</taxon>
        <taxon>Acholeplasmatales</taxon>
        <taxon>Acholeplasmataceae</taxon>
        <taxon>Candidatus Phytoplasma</taxon>
        <taxon>16SrII (Peanut WB group)</taxon>
        <taxon>Candidatus Phytoplasma australasiaticum</taxon>
    </lineage>
</organism>
<dbReference type="Gene3D" id="1.10.150.130">
    <property type="match status" value="1"/>
</dbReference>
<sequence length="311" mass="36720">MNITIENTWKKFKIYLLQELLLSCNTVDAYLIDAKQYLNFLFHMLKLNFPNKIKKKHVSDFINYISQNNNLSSRTIARKIVVIKKIHHFWFLEKCINRNIVENWKIPKINRKLPVVLSADEIIIFLNFLNQINNDSNSLINFRDQLMFELMYSSGLRISEILSLTLSSLYLDKFQIFVIGKGNKERLVPITKHVAKLFCYYLKKIRPLLKSSEKGENNWVFLNYQGFRLSRQGCYKIFKKNISLSKLSSCSPHTLRHSFATHLLENGMDLRMLQKILGHEDITTTQIYTHISQKRLKKVYLKCHPRAINSD</sequence>
<evidence type="ECO:0000313" key="7">
    <source>
        <dbReference type="EMBL" id="MDO8054324.1"/>
    </source>
</evidence>
<dbReference type="Pfam" id="PF02899">
    <property type="entry name" value="Phage_int_SAM_1"/>
    <property type="match status" value="1"/>
</dbReference>
<evidence type="ECO:0000259" key="5">
    <source>
        <dbReference type="PROSITE" id="PS51898"/>
    </source>
</evidence>
<dbReference type="InterPro" id="IPR010998">
    <property type="entry name" value="Integrase_recombinase_N"/>
</dbReference>
<evidence type="ECO:0000256" key="2">
    <source>
        <dbReference type="ARBA" id="ARBA00023125"/>
    </source>
</evidence>
<dbReference type="InterPro" id="IPR011010">
    <property type="entry name" value="DNA_brk_join_enz"/>
</dbReference>
<dbReference type="GO" id="GO:0006310">
    <property type="term" value="P:DNA recombination"/>
    <property type="evidence" value="ECO:0007669"/>
    <property type="project" value="UniProtKB-KW"/>
</dbReference>
<keyword evidence="8" id="KW-1185">Reference proteome</keyword>
<dbReference type="InterPro" id="IPR013762">
    <property type="entry name" value="Integrase-like_cat_sf"/>
</dbReference>
<evidence type="ECO:0000259" key="6">
    <source>
        <dbReference type="PROSITE" id="PS51900"/>
    </source>
</evidence>
<dbReference type="PROSITE" id="PS51900">
    <property type="entry name" value="CB"/>
    <property type="match status" value="1"/>
</dbReference>
<dbReference type="PROSITE" id="PS51898">
    <property type="entry name" value="TYR_RECOMBINASE"/>
    <property type="match status" value="1"/>
</dbReference>
<dbReference type="PANTHER" id="PTHR30349:SF81">
    <property type="entry name" value="TYROSINE RECOMBINASE XERC"/>
    <property type="match status" value="1"/>
</dbReference>
<feature type="domain" description="Tyr recombinase" evidence="5">
    <location>
        <begin position="112"/>
        <end position="301"/>
    </location>
</feature>
<evidence type="ECO:0000313" key="8">
    <source>
        <dbReference type="Proteomes" id="UP001170651"/>
    </source>
</evidence>
<dbReference type="AlphaFoldDB" id="A0A9K3VQ78"/>
<proteinExistence type="predicted"/>
<evidence type="ECO:0000256" key="3">
    <source>
        <dbReference type="ARBA" id="ARBA00023172"/>
    </source>
</evidence>
<dbReference type="InterPro" id="IPR004107">
    <property type="entry name" value="Integrase_SAM-like_N"/>
</dbReference>
<protein>
    <submittedName>
        <fullName evidence="7">Tyrosine-type recombinase/integrase</fullName>
    </submittedName>
</protein>
<gene>
    <name evidence="7" type="ORF">OC696_00340</name>
</gene>
<keyword evidence="2 4" id="KW-0238">DNA-binding</keyword>
<reference evidence="7 8" key="1">
    <citation type="journal article" date="2023" name="Int. J. Syst. Evol. Microbiol.">
        <title>The observation of taxonomic boundaries for the 16SrII and 16SrXXV phytoplasmas using genome-based delimitation.</title>
        <authorList>
            <person name="Rodrigues Jardim B."/>
            <person name="Tran-Nguyen L.T.T."/>
            <person name="Gambley C."/>
            <person name="Al-Sadi A.M."/>
            <person name="Al-Subhi A.M."/>
            <person name="Foissac X."/>
            <person name="Salar P."/>
            <person name="Cai H."/>
            <person name="Yang J.Y."/>
            <person name="Davis R."/>
            <person name="Jones L."/>
            <person name="Rodoni B."/>
            <person name="Constable F.E."/>
        </authorList>
    </citation>
    <scope>NUCLEOTIDE SEQUENCE [LARGE SCALE GENOMIC DNA]</scope>
    <source>
        <strain evidence="7">BAWM-OMN-P26</strain>
    </source>
</reference>
<dbReference type="RefSeq" id="WP_238120269.1">
    <property type="nucleotide sequence ID" value="NZ_JALQCT010000002.1"/>
</dbReference>
<comment type="caution">
    <text evidence="7">The sequence shown here is derived from an EMBL/GenBank/DDBJ whole genome shotgun (WGS) entry which is preliminary data.</text>
</comment>
<dbReference type="Gene3D" id="1.10.443.10">
    <property type="entry name" value="Intergrase catalytic core"/>
    <property type="match status" value="1"/>
</dbReference>